<keyword evidence="2" id="KW-0378">Hydrolase</keyword>
<dbReference type="FunFam" id="3.40.50.1820:FF:000011">
    <property type="entry name" value="Carboxylic ester hydrolase"/>
    <property type="match status" value="2"/>
</dbReference>
<dbReference type="RefSeq" id="XP_004744388.2">
    <property type="nucleotide sequence ID" value="XM_004744331.3"/>
</dbReference>
<accession>A0A8U0SRU4</accession>
<dbReference type="PANTHER" id="PTHR11559">
    <property type="entry name" value="CARBOXYLESTERASE"/>
    <property type="match status" value="1"/>
</dbReference>
<evidence type="ECO:0000256" key="1">
    <source>
        <dbReference type="ARBA" id="ARBA00005964"/>
    </source>
</evidence>
<dbReference type="Gene3D" id="3.40.50.1820">
    <property type="entry name" value="alpha/beta hydrolase"/>
    <property type="match status" value="2"/>
</dbReference>
<evidence type="ECO:0000256" key="4">
    <source>
        <dbReference type="ARBA" id="ARBA00040023"/>
    </source>
</evidence>
<dbReference type="KEGG" id="mpuf:101686704"/>
<keyword evidence="5" id="KW-0732">Signal</keyword>
<evidence type="ECO:0000256" key="2">
    <source>
        <dbReference type="ARBA" id="ARBA00022801"/>
    </source>
</evidence>
<dbReference type="InterPro" id="IPR019826">
    <property type="entry name" value="Carboxylesterase_B_AS"/>
</dbReference>
<dbReference type="InterPro" id="IPR050309">
    <property type="entry name" value="Type-B_Carboxylest/Lipase"/>
</dbReference>
<dbReference type="SUPFAM" id="SSF53474">
    <property type="entry name" value="alpha/beta-Hydrolases"/>
    <property type="match status" value="2"/>
</dbReference>
<gene>
    <name evidence="8" type="primary">LOC101686704</name>
</gene>
<dbReference type="GeneID" id="101686704"/>
<keyword evidence="7" id="KW-1185">Reference proteome</keyword>
<sequence>MLLDRLCLRLNAVVCGLLLFLVLGQGQDSASPVRTTHTGQVRGSLVHVKNTDVGVHTFLGIPFAKPPLGPLRFAPPEPPEPWSGVKDGTSHPAICPQNITVFNMMAMKLMNLSLPLISMSEDCLFLNIYTPAHAHEGSSLPVMVWIHGGGLVVGMASMYDGSVLAAFEDVVVVTIQYRLGILGFFSTGDKHAPGNWGYLDQVAALRWVQQNIASFGGDPGHVTIFGESAGGTSVSSHVVSPLSQGLFHRAIMESGVALLPGLIASSADAVSAMVANLCSCGQVDSEALVGCLRGKTEEELLAIQQPVMIIPGVVDGTFLPRHPQELLASADFQPVPSIIGVNNDEYGWIIPTFMNSSETWKEMDRETVKAILQQMLTMLMLPLESVDLLMEEYMGDSGDPQTLRAQFHEMMGDAIFVIPALQVANFQRSHAPVYFYEFQHRPSFLKDIKPPHVRADHGDELLFVFGTISWKGYIEVTEEEKLLSRRMMKYWANFARNGNPNGEGLPHWPVLDQEEQFLQLSTQPAVGRALKAHRLQFWTKTLPQKIRELMEAEEKHTELVGPYHTFHYFCSQLVVRSMGTVVRSGSRVLPWVAWLLLVFPVTATGPEVTRPEVDTTLGRVRGRQVAVKGTDRLVNVFLGIPFAQAPLGPGRFSAPRPAQPWQGVRDASTAPAMCLQDLERAENVRFVLNGKHQLFPISEDCLILNIYSPAEATAGAGRPVMVWFHGGSLVVGAATSQDGSALAAYGDVVVVTVQYRLGFLGFLSTGDEHAPGNWGFLDVVAALQWVQGNISPFGGDPNSVTISGTSAGSCIVSALVLSPLAAGLFHRAIAQSGVITTPILLDSNPRVLAQGFADSLGCRSTSSAEMLQCLRQMPKEEQILNIKMNMTAFYTIDGTFFPKRPMELLRERHFHSVPFLMGFNNHEFGWLIPRGWGFLDKMEQLSKEEILALLRPYLADLDVPPEVIPNIIDEYLGSISDAEAKRNAFQELLADMIIILPAMNFSRSLQDSGVPIFFYEFQHRPSSFAKIKPEWVRADHGAELAFMFGGPFLMDESSLLAFPEATEEEQQLSLTMMAQWTQFARTGDPNGEGLPLWPSYNQLGQYLEISPTPRVGHKLREARMHFWTETLPAKIQQWQQTQKGRKALGEL</sequence>
<dbReference type="GO" id="GO:0016787">
    <property type="term" value="F:hydrolase activity"/>
    <property type="evidence" value="ECO:0007669"/>
    <property type="project" value="UniProtKB-KW"/>
</dbReference>
<evidence type="ECO:0000313" key="8">
    <source>
        <dbReference type="RefSeq" id="XP_004744388.2"/>
    </source>
</evidence>
<feature type="domain" description="Carboxylesterase type B" evidence="6">
    <location>
        <begin position="31"/>
        <end position="538"/>
    </location>
</feature>
<dbReference type="Pfam" id="PF00135">
    <property type="entry name" value="COesterase"/>
    <property type="match status" value="2"/>
</dbReference>
<dbReference type="AlphaFoldDB" id="A0A8U0SRU4"/>
<dbReference type="InterPro" id="IPR002018">
    <property type="entry name" value="CarbesteraseB"/>
</dbReference>
<feature type="domain" description="Carboxylesterase type B" evidence="6">
    <location>
        <begin position="611"/>
        <end position="1123"/>
    </location>
</feature>
<evidence type="ECO:0000256" key="5">
    <source>
        <dbReference type="SAM" id="SignalP"/>
    </source>
</evidence>
<protein>
    <recommendedName>
        <fullName evidence="4">Carboxylesterase 5A</fullName>
    </recommendedName>
</protein>
<proteinExistence type="inferred from homology"/>
<dbReference type="InterPro" id="IPR029058">
    <property type="entry name" value="AB_hydrolase_fold"/>
</dbReference>
<name>A0A8U0SRU4_MUSPF</name>
<comment type="similarity">
    <text evidence="1">Belongs to the type-B carboxylesterase/lipase family.</text>
</comment>
<reference evidence="8" key="1">
    <citation type="submission" date="2025-08" db="UniProtKB">
        <authorList>
            <consortium name="RefSeq"/>
        </authorList>
    </citation>
    <scope>IDENTIFICATION</scope>
    <source>
        <tissue evidence="8">Brain</tissue>
    </source>
</reference>
<dbReference type="InterPro" id="IPR019819">
    <property type="entry name" value="Carboxylesterase_B_CS"/>
</dbReference>
<dbReference type="PROSITE" id="PS00122">
    <property type="entry name" value="CARBOXYLESTERASE_B_1"/>
    <property type="match status" value="2"/>
</dbReference>
<dbReference type="CDD" id="cd00312">
    <property type="entry name" value="Esterase_lipase"/>
    <property type="match status" value="2"/>
</dbReference>
<evidence type="ECO:0000256" key="3">
    <source>
        <dbReference type="ARBA" id="ARBA00023157"/>
    </source>
</evidence>
<keyword evidence="3" id="KW-1015">Disulfide bond</keyword>
<dbReference type="PROSITE" id="PS00941">
    <property type="entry name" value="CARBOXYLESTERASE_B_2"/>
    <property type="match status" value="1"/>
</dbReference>
<dbReference type="OrthoDB" id="3200163at2759"/>
<feature type="chain" id="PRO_5035917385" description="Carboxylesterase 5A" evidence="5">
    <location>
        <begin position="27"/>
        <end position="1147"/>
    </location>
</feature>
<evidence type="ECO:0000259" key="6">
    <source>
        <dbReference type="Pfam" id="PF00135"/>
    </source>
</evidence>
<dbReference type="Proteomes" id="UP000000715">
    <property type="component" value="Unplaced"/>
</dbReference>
<organism evidence="7 8">
    <name type="scientific">Mustela putorius furo</name>
    <name type="common">European domestic ferret</name>
    <name type="synonym">Mustela furo</name>
    <dbReference type="NCBI Taxonomy" id="9669"/>
    <lineage>
        <taxon>Eukaryota</taxon>
        <taxon>Metazoa</taxon>
        <taxon>Chordata</taxon>
        <taxon>Craniata</taxon>
        <taxon>Vertebrata</taxon>
        <taxon>Euteleostomi</taxon>
        <taxon>Mammalia</taxon>
        <taxon>Eutheria</taxon>
        <taxon>Laurasiatheria</taxon>
        <taxon>Carnivora</taxon>
        <taxon>Caniformia</taxon>
        <taxon>Musteloidea</taxon>
        <taxon>Mustelidae</taxon>
        <taxon>Mustelinae</taxon>
        <taxon>Mustela</taxon>
    </lineage>
</organism>
<evidence type="ECO:0000313" key="7">
    <source>
        <dbReference type="Proteomes" id="UP000000715"/>
    </source>
</evidence>
<feature type="signal peptide" evidence="5">
    <location>
        <begin position="1"/>
        <end position="26"/>
    </location>
</feature>